<feature type="coiled-coil region" evidence="1">
    <location>
        <begin position="55"/>
        <end position="89"/>
    </location>
</feature>
<feature type="signal peptide" evidence="3">
    <location>
        <begin position="1"/>
        <end position="15"/>
    </location>
</feature>
<dbReference type="EMBL" id="CAXAMN010022328">
    <property type="protein sequence ID" value="CAK9068412.1"/>
    <property type="molecule type" value="Genomic_DNA"/>
</dbReference>
<reference evidence="4 5" key="1">
    <citation type="submission" date="2024-02" db="EMBL/GenBank/DDBJ databases">
        <authorList>
            <person name="Chen Y."/>
            <person name="Shah S."/>
            <person name="Dougan E. K."/>
            <person name="Thang M."/>
            <person name="Chan C."/>
        </authorList>
    </citation>
    <scope>NUCLEOTIDE SEQUENCE [LARGE SCALE GENOMIC DNA]</scope>
</reference>
<keyword evidence="3" id="KW-0732">Signal</keyword>
<dbReference type="Proteomes" id="UP001642484">
    <property type="component" value="Unassembled WGS sequence"/>
</dbReference>
<comment type="caution">
    <text evidence="4">The sequence shown here is derived from an EMBL/GenBank/DDBJ whole genome shotgun (WGS) entry which is preliminary data.</text>
</comment>
<evidence type="ECO:0000313" key="5">
    <source>
        <dbReference type="Proteomes" id="UP001642484"/>
    </source>
</evidence>
<sequence length="661" mass="71967">MQRLLCLVSLVTVSGITPVQKVGQMLEAMKDKATKQMQEEQVQFASYKQFCEQTAEEKGRSIKEASEKIETLDADIEAATAESNRLGQEIAQHLADLEGANGEKAKATGLREKGRADFVATLKDYSESIDAIGRALKVLKEEKQSTALVELSAVRGLKLVPATAASSIDAYLAPPAAAAAAPRGGSLLEAPEPKTYEFQSGGVISMLEGLQDKFVDERISLEKEEAAKKHSYEMLVQSLDAQLAQSKKEQTQKSQFQAKKLQFKATMEGELEETKSEKATDEKYAEDLKATCEKKSAAFDARQKIRKEELEALSKAQDIIASGAVSGSAEKHLPKLLQTTSLASLRSKAPEQVARFLQQRATELNSRVLSAAAARVGADPMAKVKTMIEQLITKMQEQANEEATKKGWCDAELSTNKATREEKTDAADALKAEIEDLQSAIVKLGEEITTLNSEVTELNSAMANATAMRKKEGLENNATIKDAKEAQEAVASALQVLREFYAKAAGAKSLVQTAQSSVAHAPDIFSDEPYTGLGGESGGVVSMMEVIESDFAHLQAETEAQEEAAKSEYQEFMEDSKVDKAVKIKTGEHKTNKKTGKSEELVTLEGDLAGTNKELEAANAYFEKLKPDCFDTGVSYAERKAQREEEQRSIKQVRPAVKTSR</sequence>
<feature type="region of interest" description="Disordered" evidence="2">
    <location>
        <begin position="639"/>
        <end position="661"/>
    </location>
</feature>
<accession>A0ABP0NX84</accession>
<proteinExistence type="predicted"/>
<keyword evidence="1" id="KW-0175">Coiled coil</keyword>
<name>A0ABP0NX84_9DINO</name>
<feature type="compositionally biased region" description="Basic and acidic residues" evidence="2">
    <location>
        <begin position="639"/>
        <end position="649"/>
    </location>
</feature>
<protein>
    <submittedName>
        <fullName evidence="4">Uncharacterized protein</fullName>
    </submittedName>
</protein>
<keyword evidence="5" id="KW-1185">Reference proteome</keyword>
<organism evidence="4 5">
    <name type="scientific">Durusdinium trenchii</name>
    <dbReference type="NCBI Taxonomy" id="1381693"/>
    <lineage>
        <taxon>Eukaryota</taxon>
        <taxon>Sar</taxon>
        <taxon>Alveolata</taxon>
        <taxon>Dinophyceae</taxon>
        <taxon>Suessiales</taxon>
        <taxon>Symbiodiniaceae</taxon>
        <taxon>Durusdinium</taxon>
    </lineage>
</organism>
<feature type="coiled-coil region" evidence="1">
    <location>
        <begin position="381"/>
        <end position="454"/>
    </location>
</feature>
<evidence type="ECO:0000313" key="4">
    <source>
        <dbReference type="EMBL" id="CAK9068412.1"/>
    </source>
</evidence>
<evidence type="ECO:0000256" key="3">
    <source>
        <dbReference type="SAM" id="SignalP"/>
    </source>
</evidence>
<gene>
    <name evidence="4" type="ORF">CCMP2556_LOCUS33602</name>
</gene>
<feature type="chain" id="PRO_5046767621" evidence="3">
    <location>
        <begin position="16"/>
        <end position="661"/>
    </location>
</feature>
<evidence type="ECO:0000256" key="2">
    <source>
        <dbReference type="SAM" id="MobiDB-lite"/>
    </source>
</evidence>
<evidence type="ECO:0000256" key="1">
    <source>
        <dbReference type="SAM" id="Coils"/>
    </source>
</evidence>